<sequence>MEQILDDDRLTLSVKETARVLGIGQTSVWRIIGTGSLETIKIGGRTLVTMASIRRVAEQGAD</sequence>
<comment type="caution">
    <text evidence="2">The sequence shown here is derived from an EMBL/GenBank/DDBJ whole genome shotgun (WGS) entry which is preliminary data.</text>
</comment>
<reference evidence="2" key="1">
    <citation type="submission" date="2020-03" db="EMBL/GenBank/DDBJ databases">
        <title>Genome of Pelagibius litoralis DSM 21314T.</title>
        <authorList>
            <person name="Wang G."/>
        </authorList>
    </citation>
    <scope>NUCLEOTIDE SEQUENCE</scope>
    <source>
        <strain evidence="2">DSM 21314</strain>
    </source>
</reference>
<evidence type="ECO:0000313" key="2">
    <source>
        <dbReference type="EMBL" id="NIA72442.1"/>
    </source>
</evidence>
<dbReference type="Proteomes" id="UP000761264">
    <property type="component" value="Unassembled WGS sequence"/>
</dbReference>
<dbReference type="EMBL" id="JAAQPH010000045">
    <property type="protein sequence ID" value="NIA72442.1"/>
    <property type="molecule type" value="Genomic_DNA"/>
</dbReference>
<dbReference type="InterPro" id="IPR041657">
    <property type="entry name" value="HTH_17"/>
</dbReference>
<name>A0A967F3R1_9PROT</name>
<organism evidence="2 3">
    <name type="scientific">Pelagibius litoralis</name>
    <dbReference type="NCBI Taxonomy" id="374515"/>
    <lineage>
        <taxon>Bacteria</taxon>
        <taxon>Pseudomonadati</taxon>
        <taxon>Pseudomonadota</taxon>
        <taxon>Alphaproteobacteria</taxon>
        <taxon>Rhodospirillales</taxon>
        <taxon>Rhodovibrionaceae</taxon>
        <taxon>Pelagibius</taxon>
    </lineage>
</organism>
<proteinExistence type="predicted"/>
<evidence type="ECO:0000313" key="3">
    <source>
        <dbReference type="Proteomes" id="UP000761264"/>
    </source>
</evidence>
<feature type="domain" description="Helix-turn-helix" evidence="1">
    <location>
        <begin position="12"/>
        <end position="60"/>
    </location>
</feature>
<dbReference type="RefSeq" id="WP_167231847.1">
    <property type="nucleotide sequence ID" value="NZ_JAAQPH010000045.1"/>
</dbReference>
<dbReference type="Pfam" id="PF12728">
    <property type="entry name" value="HTH_17"/>
    <property type="match status" value="1"/>
</dbReference>
<dbReference type="AlphaFoldDB" id="A0A967F3R1"/>
<protein>
    <submittedName>
        <fullName evidence="2">Helix-turn-helix domain-containing protein</fullName>
    </submittedName>
</protein>
<evidence type="ECO:0000259" key="1">
    <source>
        <dbReference type="Pfam" id="PF12728"/>
    </source>
</evidence>
<accession>A0A967F3R1</accession>
<keyword evidence="3" id="KW-1185">Reference proteome</keyword>
<gene>
    <name evidence="2" type="ORF">HBA54_28035</name>
</gene>